<feature type="non-terminal residue" evidence="1">
    <location>
        <position position="1"/>
    </location>
</feature>
<dbReference type="Proteomes" id="UP001341840">
    <property type="component" value="Unassembled WGS sequence"/>
</dbReference>
<comment type="caution">
    <text evidence="1">The sequence shown here is derived from an EMBL/GenBank/DDBJ whole genome shotgun (WGS) entry which is preliminary data.</text>
</comment>
<proteinExistence type="predicted"/>
<keyword evidence="2" id="KW-1185">Reference proteome</keyword>
<reference evidence="1 2" key="1">
    <citation type="journal article" date="2023" name="Plants (Basel)">
        <title>Bridging the Gap: Combining Genomics and Transcriptomics Approaches to Understand Stylosanthes scabra, an Orphan Legume from the Brazilian Caatinga.</title>
        <authorList>
            <person name="Ferreira-Neto J.R.C."/>
            <person name="da Silva M.D."/>
            <person name="Binneck E."/>
            <person name="de Melo N.F."/>
            <person name="da Silva R.H."/>
            <person name="de Melo A.L.T.M."/>
            <person name="Pandolfi V."/>
            <person name="Bustamante F.O."/>
            <person name="Brasileiro-Vidal A.C."/>
            <person name="Benko-Iseppon A.M."/>
        </authorList>
    </citation>
    <scope>NUCLEOTIDE SEQUENCE [LARGE SCALE GENOMIC DNA]</scope>
    <source>
        <tissue evidence="1">Leaves</tissue>
    </source>
</reference>
<sequence length="101" mass="11400">VSKIEGTFKDPKKNAFMEKVPRIRDLCNIHSNGHGLVMVEDCDGFVFGHMSGVLEEQDGGSAHRSCKVCVDYYCVTRIRCSLENETRGLLRFIVCKLVSKF</sequence>
<dbReference type="EMBL" id="JASCZI010273401">
    <property type="protein sequence ID" value="MED6224780.1"/>
    <property type="molecule type" value="Genomic_DNA"/>
</dbReference>
<organism evidence="1 2">
    <name type="scientific">Stylosanthes scabra</name>
    <dbReference type="NCBI Taxonomy" id="79078"/>
    <lineage>
        <taxon>Eukaryota</taxon>
        <taxon>Viridiplantae</taxon>
        <taxon>Streptophyta</taxon>
        <taxon>Embryophyta</taxon>
        <taxon>Tracheophyta</taxon>
        <taxon>Spermatophyta</taxon>
        <taxon>Magnoliopsida</taxon>
        <taxon>eudicotyledons</taxon>
        <taxon>Gunneridae</taxon>
        <taxon>Pentapetalae</taxon>
        <taxon>rosids</taxon>
        <taxon>fabids</taxon>
        <taxon>Fabales</taxon>
        <taxon>Fabaceae</taxon>
        <taxon>Papilionoideae</taxon>
        <taxon>50 kb inversion clade</taxon>
        <taxon>dalbergioids sensu lato</taxon>
        <taxon>Dalbergieae</taxon>
        <taxon>Pterocarpus clade</taxon>
        <taxon>Stylosanthes</taxon>
    </lineage>
</organism>
<accession>A0ABU6ZS10</accession>
<protein>
    <submittedName>
        <fullName evidence="1">Uncharacterized protein</fullName>
    </submittedName>
</protein>
<evidence type="ECO:0000313" key="2">
    <source>
        <dbReference type="Proteomes" id="UP001341840"/>
    </source>
</evidence>
<gene>
    <name evidence="1" type="ORF">PIB30_087440</name>
</gene>
<evidence type="ECO:0000313" key="1">
    <source>
        <dbReference type="EMBL" id="MED6224780.1"/>
    </source>
</evidence>
<name>A0ABU6ZS10_9FABA</name>